<gene>
    <name evidence="6" type="ORF">IFT62_05635</name>
</gene>
<accession>A0ABR9A3U3</accession>
<evidence type="ECO:0000256" key="1">
    <source>
        <dbReference type="ARBA" id="ARBA00023015"/>
    </source>
</evidence>
<organism evidence="6 7">
    <name type="scientific">Pseudomonas lutea</name>
    <dbReference type="NCBI Taxonomy" id="243924"/>
    <lineage>
        <taxon>Bacteria</taxon>
        <taxon>Pseudomonadati</taxon>
        <taxon>Pseudomonadota</taxon>
        <taxon>Gammaproteobacteria</taxon>
        <taxon>Pseudomonadales</taxon>
        <taxon>Pseudomonadaceae</taxon>
        <taxon>Pseudomonas</taxon>
    </lineage>
</organism>
<dbReference type="SMART" id="SM00342">
    <property type="entry name" value="HTH_ARAC"/>
    <property type="match status" value="1"/>
</dbReference>
<dbReference type="Proteomes" id="UP000625247">
    <property type="component" value="Unassembled WGS sequence"/>
</dbReference>
<dbReference type="InterPro" id="IPR050204">
    <property type="entry name" value="AraC_XylS_family_regulators"/>
</dbReference>
<keyword evidence="7" id="KW-1185">Reference proteome</keyword>
<dbReference type="Gene3D" id="1.10.10.60">
    <property type="entry name" value="Homeodomain-like"/>
    <property type="match status" value="1"/>
</dbReference>
<name>A0ABR9A3U3_9PSED</name>
<reference evidence="6 7" key="1">
    <citation type="journal article" date="2020" name="FEMS Microbiol. Ecol.">
        <title>Temporal dynamics of bacterial communities during seed development and maturation.</title>
        <authorList>
            <person name="Chesneau G."/>
            <person name="Torres-Cortes G."/>
            <person name="Briand M."/>
            <person name="Darrasse A."/>
            <person name="Preveaux A."/>
            <person name="Marais C."/>
            <person name="Jacques M.A."/>
            <person name="Shade A."/>
            <person name="Barret M."/>
        </authorList>
    </citation>
    <scope>NUCLEOTIDE SEQUENCE [LARGE SCALE GENOMIC DNA]</scope>
    <source>
        <strain evidence="6 7">CFBP13723</strain>
    </source>
</reference>
<dbReference type="Pfam" id="PF12833">
    <property type="entry name" value="HTH_18"/>
    <property type="match status" value="1"/>
</dbReference>
<keyword evidence="1" id="KW-0805">Transcription regulation</keyword>
<evidence type="ECO:0000256" key="3">
    <source>
        <dbReference type="ARBA" id="ARBA00023163"/>
    </source>
</evidence>
<comment type="caution">
    <text evidence="6">The sequence shown here is derived from an EMBL/GenBank/DDBJ whole genome shotgun (WGS) entry which is preliminary data.</text>
</comment>
<keyword evidence="2" id="KW-0238">DNA-binding</keyword>
<dbReference type="EMBL" id="JACYNP010000002">
    <property type="protein sequence ID" value="MBD8120686.1"/>
    <property type="molecule type" value="Genomic_DNA"/>
</dbReference>
<dbReference type="PROSITE" id="PS01124">
    <property type="entry name" value="HTH_ARAC_FAMILY_2"/>
    <property type="match status" value="1"/>
</dbReference>
<evidence type="ECO:0000313" key="7">
    <source>
        <dbReference type="Proteomes" id="UP000625247"/>
    </source>
</evidence>
<evidence type="ECO:0000313" key="6">
    <source>
        <dbReference type="EMBL" id="MBD8120686.1"/>
    </source>
</evidence>
<protein>
    <submittedName>
        <fullName evidence="6">Helix-turn-helix transcriptional regulator</fullName>
    </submittedName>
</protein>
<feature type="domain" description="HTH araC/xylS-type" evidence="5">
    <location>
        <begin position="218"/>
        <end position="318"/>
    </location>
</feature>
<dbReference type="InterPro" id="IPR018060">
    <property type="entry name" value="HTH_AraC"/>
</dbReference>
<dbReference type="PANTHER" id="PTHR46796:SF12">
    <property type="entry name" value="HTH-TYPE DNA-BINDING TRANSCRIPTIONAL ACTIVATOR EUTR"/>
    <property type="match status" value="1"/>
</dbReference>
<proteinExistence type="predicted"/>
<evidence type="ECO:0000256" key="4">
    <source>
        <dbReference type="ARBA" id="ARBA00037345"/>
    </source>
</evidence>
<dbReference type="PANTHER" id="PTHR46796">
    <property type="entry name" value="HTH-TYPE TRANSCRIPTIONAL ACTIVATOR RHAS-RELATED"/>
    <property type="match status" value="1"/>
</dbReference>
<evidence type="ECO:0000259" key="5">
    <source>
        <dbReference type="PROSITE" id="PS01124"/>
    </source>
</evidence>
<dbReference type="RefSeq" id="WP_191943379.1">
    <property type="nucleotide sequence ID" value="NZ_JACYNP010000002.1"/>
</dbReference>
<sequence>MTSSNISSVHFKNADFLRDYYNNCGLSPEIKVESSKSFDYKKTTYSMDGMYLCSTKSQSGWGFAKQAVTDVYFISFTHAGVSDWEMGGLGRVSVSQQMCIIDSANLIQGHYTPGTFTDTIMIEAPLLHREFSALVGYPCFDRLNFVPVLPKSSKTWPLFRSIVDAIRLYFDSGQDLQSPIAASYLKQALLLTLLESAPHNQSSSLSTKTRHAHPKFISRAVDYMQHNADKPILISDVADYAHTSSRNLQIGFKRYKDTTPMRYLRMIRLGRAHNDLLADSRSETWQSIAAKWGFNDTLLFAKYYLQAYQELPQQTMLKSTEGIIK</sequence>
<evidence type="ECO:0000256" key="2">
    <source>
        <dbReference type="ARBA" id="ARBA00023125"/>
    </source>
</evidence>
<dbReference type="SUPFAM" id="SSF46689">
    <property type="entry name" value="Homeodomain-like"/>
    <property type="match status" value="1"/>
</dbReference>
<dbReference type="InterPro" id="IPR009057">
    <property type="entry name" value="Homeodomain-like_sf"/>
</dbReference>
<keyword evidence="3" id="KW-0804">Transcription</keyword>
<comment type="function">
    <text evidence="4">Regulatory protein of the TOL plasmid xyl operons. XylS activates the xylXYZLTEGFJQKIH operon required for the degradation of toluene, m-xylene and p-xylene.</text>
</comment>